<dbReference type="Pfam" id="PF00850">
    <property type="entry name" value="Hist_deacetyl"/>
    <property type="match status" value="1"/>
</dbReference>
<evidence type="ECO:0000256" key="3">
    <source>
        <dbReference type="ARBA" id="ARBA00022723"/>
    </source>
</evidence>
<organism evidence="7 8">
    <name type="scientific">Roseospira goensis</name>
    <dbReference type="NCBI Taxonomy" id="391922"/>
    <lineage>
        <taxon>Bacteria</taxon>
        <taxon>Pseudomonadati</taxon>
        <taxon>Pseudomonadota</taxon>
        <taxon>Alphaproteobacteria</taxon>
        <taxon>Rhodospirillales</taxon>
        <taxon>Rhodospirillaceae</taxon>
        <taxon>Roseospira</taxon>
    </lineage>
</organism>
<evidence type="ECO:0000256" key="2">
    <source>
        <dbReference type="ARBA" id="ARBA00005947"/>
    </source>
</evidence>
<evidence type="ECO:0000256" key="1">
    <source>
        <dbReference type="ARBA" id="ARBA00001947"/>
    </source>
</evidence>
<dbReference type="RefSeq" id="WP_184436953.1">
    <property type="nucleotide sequence ID" value="NZ_JACIGI010000033.1"/>
</dbReference>
<keyword evidence="8" id="KW-1185">Reference proteome</keyword>
<dbReference type="GO" id="GO:0004407">
    <property type="term" value="F:histone deacetylase activity"/>
    <property type="evidence" value="ECO:0007669"/>
    <property type="project" value="TreeGrafter"/>
</dbReference>
<dbReference type="Proteomes" id="UP000555728">
    <property type="component" value="Unassembled WGS sequence"/>
</dbReference>
<dbReference type="SUPFAM" id="SSF52768">
    <property type="entry name" value="Arginase/deacetylase"/>
    <property type="match status" value="1"/>
</dbReference>
<dbReference type="GO" id="GO:0040029">
    <property type="term" value="P:epigenetic regulation of gene expression"/>
    <property type="evidence" value="ECO:0007669"/>
    <property type="project" value="TreeGrafter"/>
</dbReference>
<dbReference type="InterPro" id="IPR037138">
    <property type="entry name" value="His_deacetylse_dom_sf"/>
</dbReference>
<comment type="similarity">
    <text evidence="2">Belongs to the histone deacetylase family.</text>
</comment>
<name>A0A7W6S1S5_9PROT</name>
<keyword evidence="4" id="KW-0378">Hydrolase</keyword>
<accession>A0A7W6S1S5</accession>
<evidence type="ECO:0000259" key="6">
    <source>
        <dbReference type="Pfam" id="PF00850"/>
    </source>
</evidence>
<protein>
    <submittedName>
        <fullName evidence="7">Acetoin utilization deacetylase AcuC-like enzyme</fullName>
    </submittedName>
</protein>
<evidence type="ECO:0000313" key="7">
    <source>
        <dbReference type="EMBL" id="MBB4287330.1"/>
    </source>
</evidence>
<evidence type="ECO:0000313" key="8">
    <source>
        <dbReference type="Proteomes" id="UP000555728"/>
    </source>
</evidence>
<dbReference type="AlphaFoldDB" id="A0A7W6S1S5"/>
<comment type="cofactor">
    <cofactor evidence="1">
        <name>Zn(2+)</name>
        <dbReference type="ChEBI" id="CHEBI:29105"/>
    </cofactor>
</comment>
<keyword evidence="3" id="KW-0479">Metal-binding</keyword>
<dbReference type="GO" id="GO:0016787">
    <property type="term" value="F:hydrolase activity"/>
    <property type="evidence" value="ECO:0007669"/>
    <property type="project" value="UniProtKB-KW"/>
</dbReference>
<keyword evidence="5" id="KW-0862">Zinc</keyword>
<sequence>MRVFLSPAQRAHAGDSFLVNGTLRPIPEQPTRIDHLLRAVSNLGLTPEAPPDSGDAPLARVHTAEYLHFLRTIWTRWQRLPGASAAVRPNVFPDRRDGAYPRAAVGQAGYHLGDYACPVLRETWTTVRASAHGAVAAARAVHDGERVAYALCRPPGHHAGPDLAGGFCYLNNSAIAAADLTAAGRRVAVLDVDLHHGNGTQAIFYDRADVLTVSVHADPADFYPFFWGHAAERGRGPGLGFNLNLPLPLGTGDAAWLETVETALARIDAFAPDVLVVALGLDASAEDPFGGLAITPDGFARVGALLGAFGRPLVLVQEGGYVSPVLAENLEQVVGGVLGAR</sequence>
<dbReference type="CDD" id="cd10001">
    <property type="entry name" value="HDAC_classII_APAH"/>
    <property type="match status" value="1"/>
</dbReference>
<reference evidence="7 8" key="1">
    <citation type="submission" date="2020-08" db="EMBL/GenBank/DDBJ databases">
        <title>Genome sequencing of Purple Non-Sulfur Bacteria from various extreme environments.</title>
        <authorList>
            <person name="Mayer M."/>
        </authorList>
    </citation>
    <scope>NUCLEOTIDE SEQUENCE [LARGE SCALE GENOMIC DNA]</scope>
    <source>
        <strain evidence="7 8">JA135</strain>
    </source>
</reference>
<gene>
    <name evidence="7" type="ORF">GGD88_003077</name>
</gene>
<evidence type="ECO:0000256" key="4">
    <source>
        <dbReference type="ARBA" id="ARBA00022801"/>
    </source>
</evidence>
<proteinExistence type="inferred from homology"/>
<dbReference type="EMBL" id="JACIGI010000033">
    <property type="protein sequence ID" value="MBB4287330.1"/>
    <property type="molecule type" value="Genomic_DNA"/>
</dbReference>
<dbReference type="Gene3D" id="3.40.800.20">
    <property type="entry name" value="Histone deacetylase domain"/>
    <property type="match status" value="1"/>
</dbReference>
<dbReference type="PANTHER" id="PTHR10625">
    <property type="entry name" value="HISTONE DEACETYLASE HDAC1-RELATED"/>
    <property type="match status" value="1"/>
</dbReference>
<dbReference type="PANTHER" id="PTHR10625:SF17">
    <property type="entry name" value="HISTONE DEACETYLASE 8"/>
    <property type="match status" value="1"/>
</dbReference>
<dbReference type="InterPro" id="IPR000286">
    <property type="entry name" value="HDACs"/>
</dbReference>
<comment type="caution">
    <text evidence="7">The sequence shown here is derived from an EMBL/GenBank/DDBJ whole genome shotgun (WGS) entry which is preliminary data.</text>
</comment>
<dbReference type="PRINTS" id="PR01270">
    <property type="entry name" value="HDASUPER"/>
</dbReference>
<dbReference type="InterPro" id="IPR023696">
    <property type="entry name" value="Ureohydrolase_dom_sf"/>
</dbReference>
<evidence type="ECO:0000256" key="5">
    <source>
        <dbReference type="ARBA" id="ARBA00022833"/>
    </source>
</evidence>
<feature type="domain" description="Histone deacetylase" evidence="6">
    <location>
        <begin position="27"/>
        <end position="335"/>
    </location>
</feature>
<dbReference type="InterPro" id="IPR023801">
    <property type="entry name" value="His_deacetylse_dom"/>
</dbReference>
<dbReference type="GO" id="GO:0046872">
    <property type="term" value="F:metal ion binding"/>
    <property type="evidence" value="ECO:0007669"/>
    <property type="project" value="UniProtKB-KW"/>
</dbReference>